<evidence type="ECO:0000313" key="1">
    <source>
        <dbReference type="EMBL" id="OGC40357.1"/>
    </source>
</evidence>
<evidence type="ECO:0000313" key="2">
    <source>
        <dbReference type="Proteomes" id="UP000179242"/>
    </source>
</evidence>
<dbReference type="AlphaFoldDB" id="A0A1F4U647"/>
<name>A0A1F4U647_UNCSA</name>
<sequence length="62" mass="6902">MINNINNNHKSYSGADVRRMAQLMVKKELRALLGDKNSKVEAIARKLSTVLAGAVLKEQKHV</sequence>
<proteinExistence type="predicted"/>
<dbReference type="Proteomes" id="UP000179242">
    <property type="component" value="Unassembled WGS sequence"/>
</dbReference>
<protein>
    <submittedName>
        <fullName evidence="1">Uncharacterized protein</fullName>
    </submittedName>
</protein>
<accession>A0A1F4U647</accession>
<organism evidence="1 2">
    <name type="scientific">candidate division WOR-1 bacterium RIFOXYC2_FULL_46_14</name>
    <dbReference type="NCBI Taxonomy" id="1802587"/>
    <lineage>
        <taxon>Bacteria</taxon>
        <taxon>Bacillati</taxon>
        <taxon>Saganbacteria</taxon>
    </lineage>
</organism>
<reference evidence="1 2" key="1">
    <citation type="journal article" date="2016" name="Nat. Commun.">
        <title>Thousands of microbial genomes shed light on interconnected biogeochemical processes in an aquifer system.</title>
        <authorList>
            <person name="Anantharaman K."/>
            <person name="Brown C.T."/>
            <person name="Hug L.A."/>
            <person name="Sharon I."/>
            <person name="Castelle C.J."/>
            <person name="Probst A.J."/>
            <person name="Thomas B.C."/>
            <person name="Singh A."/>
            <person name="Wilkins M.J."/>
            <person name="Karaoz U."/>
            <person name="Brodie E.L."/>
            <person name="Williams K.H."/>
            <person name="Hubbard S.S."/>
            <person name="Banfield J.F."/>
        </authorList>
    </citation>
    <scope>NUCLEOTIDE SEQUENCE [LARGE SCALE GENOMIC DNA]</scope>
</reference>
<dbReference type="EMBL" id="MEUJ01000004">
    <property type="protein sequence ID" value="OGC40357.1"/>
    <property type="molecule type" value="Genomic_DNA"/>
</dbReference>
<comment type="caution">
    <text evidence="1">The sequence shown here is derived from an EMBL/GenBank/DDBJ whole genome shotgun (WGS) entry which is preliminary data.</text>
</comment>
<gene>
    <name evidence="1" type="ORF">A2438_03710</name>
</gene>